<sequence length="129" mass="14202">MVEVVQKLSEKILAAIQTGNLQTVDSLISNNAVFVHMGVCLDKKGEFEAIEKGLIAVQKIDIAEEKTILSGATTIILRKLQLTAVVQGNEVTNPFVVAETYTKDNAGNWLLMSTTYTRIAIDYDDYHIS</sequence>
<proteinExistence type="predicted"/>
<comment type="caution">
    <text evidence="2">The sequence shown here is derived from an EMBL/GenBank/DDBJ whole genome shotgun (WGS) entry which is preliminary data.</text>
</comment>
<accession>A0A2I1YIE2</accession>
<dbReference type="Proteomes" id="UP000235073">
    <property type="component" value="Unassembled WGS sequence"/>
</dbReference>
<name>A0A2I1YIE2_STRMC</name>
<dbReference type="Gene3D" id="3.10.450.50">
    <property type="match status" value="1"/>
</dbReference>
<dbReference type="InterPro" id="IPR032710">
    <property type="entry name" value="NTF2-like_dom_sf"/>
</dbReference>
<dbReference type="AlphaFoldDB" id="A0A2I1YIE2"/>
<evidence type="ECO:0000313" key="2">
    <source>
        <dbReference type="EMBL" id="PLA54663.1"/>
    </source>
</evidence>
<dbReference type="EMBL" id="PKIB01000001">
    <property type="protein sequence ID" value="PLA54663.1"/>
    <property type="molecule type" value="Genomic_DNA"/>
</dbReference>
<dbReference type="SUPFAM" id="SSF54427">
    <property type="entry name" value="NTF2-like"/>
    <property type="match status" value="1"/>
</dbReference>
<gene>
    <name evidence="2" type="ORF">CYK21_00640</name>
</gene>
<dbReference type="Pfam" id="PF14534">
    <property type="entry name" value="DUF4440"/>
    <property type="match status" value="1"/>
</dbReference>
<organism evidence="2">
    <name type="scientific">Streptococcus macedonicus</name>
    <name type="common">Streptococcus gallolyticus macedonicus</name>
    <dbReference type="NCBI Taxonomy" id="59310"/>
    <lineage>
        <taxon>Bacteria</taxon>
        <taxon>Bacillati</taxon>
        <taxon>Bacillota</taxon>
        <taxon>Bacilli</taxon>
        <taxon>Lactobacillales</taxon>
        <taxon>Streptococcaceae</taxon>
        <taxon>Streptococcus</taxon>
    </lineage>
</organism>
<reference evidence="2" key="1">
    <citation type="submission" date="2017-12" db="EMBL/GenBank/DDBJ databases">
        <title>Phylogenetic diversity of female urinary microbiome.</title>
        <authorList>
            <person name="Thomas-White K."/>
            <person name="Wolfe A.J."/>
        </authorList>
    </citation>
    <scope>NUCLEOTIDE SEQUENCE [LARGE SCALE GENOMIC DNA]</scope>
    <source>
        <strain evidence="2">UMB0733</strain>
    </source>
</reference>
<feature type="domain" description="DUF4440" evidence="1">
    <location>
        <begin position="5"/>
        <end position="111"/>
    </location>
</feature>
<dbReference type="InterPro" id="IPR027843">
    <property type="entry name" value="DUF4440"/>
</dbReference>
<evidence type="ECO:0000259" key="1">
    <source>
        <dbReference type="Pfam" id="PF14534"/>
    </source>
</evidence>
<dbReference type="RefSeq" id="WP_013851629.1">
    <property type="nucleotide sequence ID" value="NZ_PKIB01000001.1"/>
</dbReference>
<protein>
    <submittedName>
        <fullName evidence="2">Nuclear transport factor 2 family protein</fullName>
    </submittedName>
</protein>